<dbReference type="PROSITE" id="PS50082">
    <property type="entry name" value="WD_REPEATS_2"/>
    <property type="match status" value="4"/>
</dbReference>
<feature type="repeat" description="WD" evidence="5">
    <location>
        <begin position="313"/>
        <end position="345"/>
    </location>
</feature>
<gene>
    <name evidence="7" type="primary">PLEST005458</name>
    <name evidence="7" type="ORF">PLESTB_001339000</name>
</gene>
<proteinExistence type="predicted"/>
<dbReference type="InterPro" id="IPR001680">
    <property type="entry name" value="WD40_rpt"/>
</dbReference>
<dbReference type="GO" id="GO:0000109">
    <property type="term" value="C:nucleotide-excision repair complex"/>
    <property type="evidence" value="ECO:0007669"/>
    <property type="project" value="TreeGrafter"/>
</dbReference>
<dbReference type="InterPro" id="IPR020472">
    <property type="entry name" value="WD40_PAC1"/>
</dbReference>
<evidence type="ECO:0000256" key="2">
    <source>
        <dbReference type="ARBA" id="ARBA00022737"/>
    </source>
</evidence>
<dbReference type="GO" id="GO:0006283">
    <property type="term" value="P:transcription-coupled nucleotide-excision repair"/>
    <property type="evidence" value="ECO:0007669"/>
    <property type="project" value="InterPro"/>
</dbReference>
<accession>A0A9W6F747</accession>
<dbReference type="InterPro" id="IPR042238">
    <property type="entry name" value="Rad28/ERCC8/Ckn1/ATCSA-1"/>
</dbReference>
<organism evidence="7 8">
    <name type="scientific">Pleodorina starrii</name>
    <dbReference type="NCBI Taxonomy" id="330485"/>
    <lineage>
        <taxon>Eukaryota</taxon>
        <taxon>Viridiplantae</taxon>
        <taxon>Chlorophyta</taxon>
        <taxon>core chlorophytes</taxon>
        <taxon>Chlorophyceae</taxon>
        <taxon>CS clade</taxon>
        <taxon>Chlamydomonadales</taxon>
        <taxon>Volvocaceae</taxon>
        <taxon>Pleodorina</taxon>
    </lineage>
</organism>
<name>A0A9W6F747_9CHLO</name>
<evidence type="ECO:0000256" key="3">
    <source>
        <dbReference type="ARBA" id="ARBA00022763"/>
    </source>
</evidence>
<feature type="repeat" description="WD" evidence="5">
    <location>
        <begin position="401"/>
        <end position="435"/>
    </location>
</feature>
<evidence type="ECO:0000256" key="5">
    <source>
        <dbReference type="PROSITE-ProRule" id="PRU00221"/>
    </source>
</evidence>
<dbReference type="InterPro" id="IPR015943">
    <property type="entry name" value="WD40/YVTN_repeat-like_dom_sf"/>
</dbReference>
<sequence length="452" mass="49503">MYFRTGEHVRAGRRQPPRYRNWQKQSNECLGLSKREDGFTPIGLQSWMHTRRMAQLRPDNYRRFKCPFGGGVTCMDLDKTEDRFLLAGAADTTIALFDTHTVSEKAETLIAPIFSYTRHTNAAAHKFMISSVAWYPVDTGLFVTGSYDCNVKVWDTNEIEVVGTFQLPKKVTGVAMSLVAAAHTLIAASCEDTHVRLCDPTSGAITHVFSGHRDAVWCVAWSTCSEYEVLSGDGGGQIRLWDIRRAGCRAVFDQYCTQRPSRSASAEDPTMSMSPSKKQRRGGAAGAMHSSSSAPALLAPEPAASARMKEAAVRAHSGAVTCVLPCPDALSLLSAGTDGRMRLWDAHSRVNKLVGYEGTHNRALRTRQLAVTGDARVVFYPTGSSMNIYEVGTGRMLASLQGGHTESINCCTYNPSTHELYSGANDRVLRVWTVQPDADRMEDEDCEGGAKG</sequence>
<feature type="repeat" description="WD" evidence="5">
    <location>
        <begin position="209"/>
        <end position="244"/>
    </location>
</feature>
<dbReference type="PANTHER" id="PTHR46202">
    <property type="entry name" value="DNA EXCISION REPAIR PROTEIN ERCC-8"/>
    <property type="match status" value="1"/>
</dbReference>
<feature type="compositionally biased region" description="Low complexity" evidence="6">
    <location>
        <begin position="286"/>
        <end position="296"/>
    </location>
</feature>
<evidence type="ECO:0000313" key="8">
    <source>
        <dbReference type="Proteomes" id="UP001165080"/>
    </source>
</evidence>
<dbReference type="Proteomes" id="UP001165080">
    <property type="component" value="Unassembled WGS sequence"/>
</dbReference>
<dbReference type="GO" id="GO:0000209">
    <property type="term" value="P:protein polyubiquitination"/>
    <property type="evidence" value="ECO:0007669"/>
    <property type="project" value="TreeGrafter"/>
</dbReference>
<dbReference type="Pfam" id="PF00400">
    <property type="entry name" value="WD40"/>
    <property type="match status" value="4"/>
</dbReference>
<evidence type="ECO:0000313" key="7">
    <source>
        <dbReference type="EMBL" id="GLC58260.1"/>
    </source>
</evidence>
<evidence type="ECO:0008006" key="9">
    <source>
        <dbReference type="Google" id="ProtNLM"/>
    </source>
</evidence>
<dbReference type="EMBL" id="BRXU01000022">
    <property type="protein sequence ID" value="GLC58260.1"/>
    <property type="molecule type" value="Genomic_DNA"/>
</dbReference>
<feature type="region of interest" description="Disordered" evidence="6">
    <location>
        <begin position="261"/>
        <end position="296"/>
    </location>
</feature>
<feature type="repeat" description="WD" evidence="5">
    <location>
        <begin position="122"/>
        <end position="164"/>
    </location>
</feature>
<dbReference type="Gene3D" id="2.130.10.10">
    <property type="entry name" value="YVTN repeat-like/Quinoprotein amine dehydrogenase"/>
    <property type="match status" value="1"/>
</dbReference>
<dbReference type="InterPro" id="IPR036322">
    <property type="entry name" value="WD40_repeat_dom_sf"/>
</dbReference>
<dbReference type="SUPFAM" id="SSF50978">
    <property type="entry name" value="WD40 repeat-like"/>
    <property type="match status" value="1"/>
</dbReference>
<dbReference type="PRINTS" id="PR00320">
    <property type="entry name" value="GPROTEINBRPT"/>
</dbReference>
<reference evidence="7 8" key="1">
    <citation type="journal article" date="2023" name="Commun. Biol.">
        <title>Reorganization of the ancestral sex-determining regions during the evolution of trioecy in Pleodorina starrii.</title>
        <authorList>
            <person name="Takahashi K."/>
            <person name="Suzuki S."/>
            <person name="Kawai-Toyooka H."/>
            <person name="Yamamoto K."/>
            <person name="Hamaji T."/>
            <person name="Ootsuki R."/>
            <person name="Yamaguchi H."/>
            <person name="Kawachi M."/>
            <person name="Higashiyama T."/>
            <person name="Nozaki H."/>
        </authorList>
    </citation>
    <scope>NUCLEOTIDE SEQUENCE [LARGE SCALE GENOMIC DNA]</scope>
    <source>
        <strain evidence="7 8">NIES-4479</strain>
    </source>
</reference>
<evidence type="ECO:0000256" key="6">
    <source>
        <dbReference type="SAM" id="MobiDB-lite"/>
    </source>
</evidence>
<dbReference type="SMART" id="SM00320">
    <property type="entry name" value="WD40"/>
    <property type="match status" value="6"/>
</dbReference>
<keyword evidence="3" id="KW-0227">DNA damage</keyword>
<keyword evidence="4" id="KW-0234">DNA repair</keyword>
<keyword evidence="2" id="KW-0677">Repeat</keyword>
<dbReference type="PANTHER" id="PTHR46202:SF1">
    <property type="entry name" value="DNA EXCISION REPAIR PROTEIN ERCC-8"/>
    <property type="match status" value="1"/>
</dbReference>
<keyword evidence="8" id="KW-1185">Reference proteome</keyword>
<dbReference type="GO" id="GO:0043161">
    <property type="term" value="P:proteasome-mediated ubiquitin-dependent protein catabolic process"/>
    <property type="evidence" value="ECO:0007669"/>
    <property type="project" value="TreeGrafter"/>
</dbReference>
<dbReference type="AlphaFoldDB" id="A0A9W6F747"/>
<evidence type="ECO:0000256" key="4">
    <source>
        <dbReference type="ARBA" id="ARBA00023204"/>
    </source>
</evidence>
<dbReference type="GO" id="GO:0031464">
    <property type="term" value="C:Cul4A-RING E3 ubiquitin ligase complex"/>
    <property type="evidence" value="ECO:0007669"/>
    <property type="project" value="TreeGrafter"/>
</dbReference>
<dbReference type="PROSITE" id="PS50294">
    <property type="entry name" value="WD_REPEATS_REGION"/>
    <property type="match status" value="4"/>
</dbReference>
<keyword evidence="1 5" id="KW-0853">WD repeat</keyword>
<comment type="caution">
    <text evidence="7">The sequence shown here is derived from an EMBL/GenBank/DDBJ whole genome shotgun (WGS) entry which is preliminary data.</text>
</comment>
<protein>
    <recommendedName>
        <fullName evidence="9">DNA excision repair protein ERCC-8</fullName>
    </recommendedName>
</protein>
<evidence type="ECO:0000256" key="1">
    <source>
        <dbReference type="ARBA" id="ARBA00022574"/>
    </source>
</evidence>